<feature type="compositionally biased region" description="Pro residues" evidence="1">
    <location>
        <begin position="58"/>
        <end position="96"/>
    </location>
</feature>
<name>A0A3P6RNG5_CYLGO</name>
<feature type="compositionally biased region" description="Low complexity" evidence="1">
    <location>
        <begin position="97"/>
        <end position="111"/>
    </location>
</feature>
<protein>
    <submittedName>
        <fullName evidence="2">Uncharacterized protein</fullName>
    </submittedName>
</protein>
<dbReference type="Proteomes" id="UP000271889">
    <property type="component" value="Unassembled WGS sequence"/>
</dbReference>
<accession>A0A3P6RNG5</accession>
<dbReference type="EMBL" id="UYRV01018680">
    <property type="protein sequence ID" value="VDK64992.1"/>
    <property type="molecule type" value="Genomic_DNA"/>
</dbReference>
<sequence length="192" mass="20492">MLSCYSPTLSYSTTQGIQGVTYPSTFTFTTSSPTVPQYDTGMSYVPWQNTTSATNPYTAPPQTPQTQTAPPPTQAYTPYPPETPQTQTAPPPPPPTQGYTTYPPQTTPSPGYGAGGPAYATGGGAYPAGSDYTPSPANIVYDDVNPSQQLAQELCNITPEQWRTGQLGDLSNCLHNYTVDVFIKTEGVSLYV</sequence>
<organism evidence="2 3">
    <name type="scientific">Cylicostephanus goldi</name>
    <name type="common">Nematode worm</name>
    <dbReference type="NCBI Taxonomy" id="71465"/>
    <lineage>
        <taxon>Eukaryota</taxon>
        <taxon>Metazoa</taxon>
        <taxon>Ecdysozoa</taxon>
        <taxon>Nematoda</taxon>
        <taxon>Chromadorea</taxon>
        <taxon>Rhabditida</taxon>
        <taxon>Rhabditina</taxon>
        <taxon>Rhabditomorpha</taxon>
        <taxon>Strongyloidea</taxon>
        <taxon>Strongylidae</taxon>
        <taxon>Cylicostephanus</taxon>
    </lineage>
</organism>
<evidence type="ECO:0000256" key="1">
    <source>
        <dbReference type="SAM" id="MobiDB-lite"/>
    </source>
</evidence>
<keyword evidence="3" id="KW-1185">Reference proteome</keyword>
<feature type="region of interest" description="Disordered" evidence="1">
    <location>
        <begin position="46"/>
        <end position="116"/>
    </location>
</feature>
<dbReference type="AlphaFoldDB" id="A0A3P6RNG5"/>
<reference evidence="2 3" key="1">
    <citation type="submission" date="2018-11" db="EMBL/GenBank/DDBJ databases">
        <authorList>
            <consortium name="Pathogen Informatics"/>
        </authorList>
    </citation>
    <scope>NUCLEOTIDE SEQUENCE [LARGE SCALE GENOMIC DNA]</scope>
</reference>
<evidence type="ECO:0000313" key="3">
    <source>
        <dbReference type="Proteomes" id="UP000271889"/>
    </source>
</evidence>
<evidence type="ECO:0000313" key="2">
    <source>
        <dbReference type="EMBL" id="VDK64992.1"/>
    </source>
</evidence>
<gene>
    <name evidence="2" type="ORF">CGOC_LOCUS5960</name>
</gene>
<proteinExistence type="predicted"/>